<dbReference type="EMBL" id="BSXT01002155">
    <property type="protein sequence ID" value="GMF47468.1"/>
    <property type="molecule type" value="Genomic_DNA"/>
</dbReference>
<keyword evidence="6" id="KW-0723">Serine/threonine-protein kinase</keyword>
<comment type="caution">
    <text evidence="14">The sequence shown here is derived from an EMBL/GenBank/DDBJ whole genome shotgun (WGS) entry which is preliminary data.</text>
</comment>
<feature type="region of interest" description="Disordered" evidence="11">
    <location>
        <begin position="2233"/>
        <end position="2254"/>
    </location>
</feature>
<dbReference type="InterPro" id="IPR036940">
    <property type="entry name" value="PI3/4_kinase_cat_sf"/>
</dbReference>
<evidence type="ECO:0000256" key="6">
    <source>
        <dbReference type="ARBA" id="ARBA00022527"/>
    </source>
</evidence>
<dbReference type="InterPro" id="IPR016024">
    <property type="entry name" value="ARM-type_fold"/>
</dbReference>
<keyword evidence="7" id="KW-0677">Repeat</keyword>
<dbReference type="InterPro" id="IPR058584">
    <property type="entry name" value="IMB1_TNPO1-like_TPR"/>
</dbReference>
<evidence type="ECO:0000256" key="1">
    <source>
        <dbReference type="ARBA" id="ARBA00004123"/>
    </source>
</evidence>
<dbReference type="Pfam" id="PF20502">
    <property type="entry name" value="DNAPKcs_CC1-2"/>
    <property type="match status" value="1"/>
</dbReference>
<feature type="region of interest" description="Disordered" evidence="11">
    <location>
        <begin position="3527"/>
        <end position="3568"/>
    </location>
</feature>
<dbReference type="Pfam" id="PF25574">
    <property type="entry name" value="TPR_IMB1"/>
    <property type="match status" value="1"/>
</dbReference>
<dbReference type="InterPro" id="IPR046804">
    <property type="entry name" value="DNA-PKcs_N"/>
</dbReference>
<gene>
    <name evidence="14" type="ORF">Pfra01_001793700</name>
</gene>
<dbReference type="Gene3D" id="1.25.10.10">
    <property type="entry name" value="Leucine-rich Repeat Variant"/>
    <property type="match status" value="2"/>
</dbReference>
<dbReference type="InterPro" id="IPR045581">
    <property type="entry name" value="DNAPKcs_CC5"/>
</dbReference>
<dbReference type="Gene3D" id="1.10.1070.11">
    <property type="entry name" value="Phosphatidylinositol 3-/4-kinase, catalytic domain"/>
    <property type="match status" value="1"/>
</dbReference>
<dbReference type="InterPro" id="IPR012582">
    <property type="entry name" value="DNAPKcs_CC3"/>
</dbReference>
<evidence type="ECO:0000256" key="2">
    <source>
        <dbReference type="ARBA" id="ARBA00004496"/>
    </source>
</evidence>
<dbReference type="FunFam" id="1.25.10.10:FF:000027">
    <property type="entry name" value="Importin subunit beta-1"/>
    <property type="match status" value="1"/>
</dbReference>
<dbReference type="CDD" id="cd05172">
    <property type="entry name" value="PIKKc_DNA-PK"/>
    <property type="match status" value="1"/>
</dbReference>
<dbReference type="OrthoDB" id="381190at2759"/>
<dbReference type="GO" id="GO:0031267">
    <property type="term" value="F:small GTPase binding"/>
    <property type="evidence" value="ECO:0007669"/>
    <property type="project" value="InterPro"/>
</dbReference>
<dbReference type="Pfam" id="PF08163">
    <property type="entry name" value="DNAPKcs_CC3"/>
    <property type="match status" value="1"/>
</dbReference>
<evidence type="ECO:0000256" key="8">
    <source>
        <dbReference type="ARBA" id="ARBA00022763"/>
    </source>
</evidence>
<dbReference type="PROSITE" id="PS50166">
    <property type="entry name" value="IMPORTIN_B_NT"/>
    <property type="match status" value="1"/>
</dbReference>
<dbReference type="PROSITE" id="PS50290">
    <property type="entry name" value="PI3_4_KINASE_3"/>
    <property type="match status" value="1"/>
</dbReference>
<dbReference type="GO" id="GO:0006303">
    <property type="term" value="P:double-strand break repair via nonhomologous end joining"/>
    <property type="evidence" value="ECO:0007669"/>
    <property type="project" value="InterPro"/>
</dbReference>
<comment type="similarity">
    <text evidence="3">Belongs to the importin beta family. Importin beta-1 subfamily.</text>
</comment>
<dbReference type="Pfam" id="PF13513">
    <property type="entry name" value="HEAT_EZ"/>
    <property type="match status" value="1"/>
</dbReference>
<feature type="compositionally biased region" description="Acidic residues" evidence="11">
    <location>
        <begin position="3539"/>
        <end position="3548"/>
    </location>
</feature>
<dbReference type="SMART" id="SM00913">
    <property type="entry name" value="IBN_N"/>
    <property type="match status" value="1"/>
</dbReference>
<dbReference type="SMART" id="SM01344">
    <property type="entry name" value="NUC194"/>
    <property type="match status" value="1"/>
</dbReference>
<proteinExistence type="inferred from homology"/>
<evidence type="ECO:0000259" key="12">
    <source>
        <dbReference type="PROSITE" id="PS50166"/>
    </source>
</evidence>
<dbReference type="Pfam" id="PF00454">
    <property type="entry name" value="PI3_PI4_kinase"/>
    <property type="match status" value="1"/>
</dbReference>
<feature type="domain" description="Importin N-terminal" evidence="12">
    <location>
        <begin position="3667"/>
        <end position="3747"/>
    </location>
</feature>
<dbReference type="InterPro" id="IPR000403">
    <property type="entry name" value="PI3/4_kinase_cat_dom"/>
</dbReference>
<dbReference type="PANTHER" id="PTHR10527">
    <property type="entry name" value="IMPORTIN BETA"/>
    <property type="match status" value="1"/>
</dbReference>
<evidence type="ECO:0000256" key="9">
    <source>
        <dbReference type="ARBA" id="ARBA00022927"/>
    </source>
</evidence>
<dbReference type="InterPro" id="IPR037706">
    <property type="entry name" value="DNA-PK_dom"/>
</dbReference>
<keyword evidence="6" id="KW-0418">Kinase</keyword>
<dbReference type="SUPFAM" id="SSF56112">
    <property type="entry name" value="Protein kinase-like (PK-like)"/>
    <property type="match status" value="1"/>
</dbReference>
<keyword evidence="4" id="KW-0813">Transport</keyword>
<evidence type="ECO:0000256" key="7">
    <source>
        <dbReference type="ARBA" id="ARBA00022737"/>
    </source>
</evidence>
<dbReference type="InterPro" id="IPR011009">
    <property type="entry name" value="Kinase-like_dom_sf"/>
</dbReference>
<evidence type="ECO:0000256" key="10">
    <source>
        <dbReference type="ARBA" id="ARBA00023242"/>
    </source>
</evidence>
<feature type="domain" description="PI3K/PI4K catalytic" evidence="13">
    <location>
        <begin position="3217"/>
        <end position="3555"/>
    </location>
</feature>
<keyword evidence="8" id="KW-0227">DNA damage</keyword>
<dbReference type="Proteomes" id="UP001165121">
    <property type="component" value="Unassembled WGS sequence"/>
</dbReference>
<evidence type="ECO:0000313" key="14">
    <source>
        <dbReference type="EMBL" id="GMF47468.1"/>
    </source>
</evidence>
<keyword evidence="15" id="KW-1185">Reference proteome</keyword>
<dbReference type="InterPro" id="IPR040122">
    <property type="entry name" value="Importin_beta"/>
</dbReference>
<evidence type="ECO:0000256" key="4">
    <source>
        <dbReference type="ARBA" id="ARBA00022448"/>
    </source>
</evidence>
<dbReference type="InterPro" id="IPR046803">
    <property type="entry name" value="DNAPKcs_CC1-2"/>
</dbReference>
<dbReference type="SMART" id="SM00146">
    <property type="entry name" value="PI3Kc"/>
    <property type="match status" value="1"/>
</dbReference>
<name>A0A9W6XX99_9STRA</name>
<dbReference type="Gene3D" id="3.30.1010.10">
    <property type="entry name" value="Phosphatidylinositol 3-kinase Catalytic Subunit, Chain A, domain 4"/>
    <property type="match status" value="1"/>
</dbReference>
<keyword evidence="9" id="KW-0653">Protein transport</keyword>
<evidence type="ECO:0000259" key="13">
    <source>
        <dbReference type="PROSITE" id="PS50290"/>
    </source>
</evidence>
<organism evidence="14 15">
    <name type="scientific">Phytophthora fragariaefolia</name>
    <dbReference type="NCBI Taxonomy" id="1490495"/>
    <lineage>
        <taxon>Eukaryota</taxon>
        <taxon>Sar</taxon>
        <taxon>Stramenopiles</taxon>
        <taxon>Oomycota</taxon>
        <taxon>Peronosporomycetes</taxon>
        <taxon>Peronosporales</taxon>
        <taxon>Peronosporaceae</taxon>
        <taxon>Phytophthora</taxon>
    </lineage>
</organism>
<dbReference type="InterPro" id="IPR001494">
    <property type="entry name" value="Importin-beta_N"/>
</dbReference>
<protein>
    <submittedName>
        <fullName evidence="14">Unnamed protein product</fullName>
    </submittedName>
</protein>
<dbReference type="Pfam" id="PF20500">
    <property type="entry name" value="DNA-PKcs_N"/>
    <property type="match status" value="1"/>
</dbReference>
<dbReference type="GO" id="GO:0004677">
    <property type="term" value="F:DNA-dependent protein kinase activity"/>
    <property type="evidence" value="ECO:0007669"/>
    <property type="project" value="InterPro"/>
</dbReference>
<dbReference type="Pfam" id="PF19704">
    <property type="entry name" value="DNAPKcs_CC5"/>
    <property type="match status" value="2"/>
</dbReference>
<dbReference type="GO" id="GO:0006606">
    <property type="term" value="P:protein import into nucleus"/>
    <property type="evidence" value="ECO:0007669"/>
    <property type="project" value="InterPro"/>
</dbReference>
<keyword evidence="10" id="KW-0539">Nucleus</keyword>
<evidence type="ECO:0000256" key="3">
    <source>
        <dbReference type="ARBA" id="ARBA00010907"/>
    </source>
</evidence>
<dbReference type="Pfam" id="PF03810">
    <property type="entry name" value="IBN_N"/>
    <property type="match status" value="1"/>
</dbReference>
<evidence type="ECO:0000313" key="15">
    <source>
        <dbReference type="Proteomes" id="UP001165121"/>
    </source>
</evidence>
<sequence>MADLQYLVLLTQGQMLEVIGYLVEKFPQDMEEAAPPLLSWSEDALEKQFSMRTKRYVIFTFFWETLDLSHHSNCIIIEQVKEHAFACSNAVLRALNAYFVETKDDSRKKSLNKILKEVLLIVSDSAAGASPMTFAVQCLGWFARSIHTYLGARGYEKIEKKLKMFGETLLAYDVKTTAWKWPLVSQYVQCVGNFVQEGFWLLLLRRHTEILADPITFIVGGDVEMKESTDTGRSLQAVIFDSTVKNAVGIVNQLDLSYQFDLQSTNNEKNTTGYTVSCVDGKQIHVLMQQVFGLASKMPLVSSFYRIATVSVSAMEDLKYFDSLPPPVGDDDGRLTRFRDDLGRFVRQVCSQARFYQNELLLMSAEFVLTAPMGLVDLQSLAGIVRSIMQLGRSYLPAAIVGVKAMERWQRQCPNALDKVILEVVPVLVAYLDQEEVDSEEVALVKNTGTSRTATDSSEQTDLAQLQRRILLLLGKCGGKVSLLISEPPSVVNADGSMGSISSPFFCLELDLSEMPLSLAMDPIVSHLGNLAAHSSVRRVKASASEGYHALICYLCGKTTTHPHAAGKKTVFYDLWRGVFARVVRLATDPEKICKSLFEPLLFQLLRWLVSNSDTFPFEYASMLDELTRSLSDPETAVRTMSARSIAYLLSFALDSSSTHINVEDIFERIFSLCRHPGSVQRSGAAASISYFLRSLNEENGAVLTKFALPCLKNLLYALRLCDVDAQNKVDVSRDVISKAVMKIERGICRFPQLFLKGSVASRQVAAIKEDNVLQQTTVWLFQQVGAREVLFRRLCRQLFVSFSSLTSSSTSEWIEHYALTHGKESIDAVLAPMSALVQTSPDMAVEWLEQLSASIESYSWCAKLLGAKAKSMLAVDTLGSRQESMKRKLTLDATDANTRSCQYTLSWAITTFLKHDTPWKNLSLQPPWVEAYMSVLLSLCSCIKTSMSCDDDMLRDVVEMDKQIFRSTLIEKLVQALLHRSYATNDTNSFGEIEAFCAGVAVWNQEWANQVEELVDALLSSLPTCLANVDNSESFARHANAIHSLSFFGSKMLSAHVIRFPVAGKHATTFALAASKILQYGHRMPDNFAAAVEALKAAAACGWKITDIFVNPADRILFGPVHNDVVHFIPTLAVWKRCASELVSLSLTNDSVVNILADVLHRVISSKVYSARSSEWDAFTKNLVVNIKQFITSLQAVKEDTQRTLSLLRILRYFLELCMQCSENLVETVRIGPVPDIRDAIISLLKQRGYSHLVKAEMLQILSLMGPASILIVDQQQASSPILEALVAFVFDEFPMVSTDVSRGSKDFDVFHLLFSELLGVIERSNSIAYLKIIYPSLKETDNHIFSAEITQMLTRFSIGLGGIEESGSIHSSDKVRLQLGELVDVLLDPVLEISIRKVLLEKVFTPLIECQTRYTLQRFYLMESATKKSTIIGVLAALISTSPEATSGGSRIGVFVAYSLVELLYRLMDPEVVRTDINSAFLGHKNGKGREFTMLVCKCASKVVTKTYGDIDELTRLACCAAYGCLLTAVSRTQKQEKFFDQILFQPALWSNILDPSQVHELQAETENFNSIPLSSLSAVSLQAKVDYNSSGNSKRKVSGLQFFTASSLSMDPDAMRESAMPASLDIAQAAVDYQNVDIELDDFNQHPCMIPLLRVLVQMKTDFGSSWGGKAMPGWMEKIFDVIVDPSTSMNVRLFLGKVVLNVPDVFEMYASSWLPTMLEVLLDVTSSQKTPSFNYILRDCCNLMLGRWKGIAASLPNATANRLTNALIKLCPDRNNMIRDSNLMLVTQLITMWKDSLDIEVNLLSTYINSDDDDGRMKSSKQVTGLQITSAVLNAGLGDRLVYEDAEQSIEDGVLLVMKSKTASLYTLAAEVGGLYLQTVNLSHGEMFMCKLKNLIIESYNEEDFGRFLALLRNASLHHPKMLDSVMLQRLSFVLPKSVSVDAWALLSADSLTNAAANNIIAKDVFTHVQSILGRFIGHRHVGVQHRTLRAISCLLDYLTVSEIERLVANESDGGLGILGYFETHEVPECRELIFNVSKRMYERDLVPHIKTRVRASLLRGLCDPDDSRRKAAFDYWNTSDFMVKSCSARLLAVFDSLYSQELDEKWVLYATNLLIGMSKESATFERPLFPSALGGGDYTETDIDATWEAATQSMMPLFSVEADMLSAQRGSTQQTSDAAHTVSSQLGDSLGSTMQSQLFTSTSEVSGKQTFSVIQLELLLNLEASQQRNQRRRFSKRPDSTNNLAVKDPSTYDRKASKRYFQDQYSLQRKKEEAQVNRARKQRQGHVSMKRKYRVGDFPDIQISQQDIVDPIMALCEIHVETSSLVFGALFSSIVTTSQFAQSGKSRELTQKVAKTLTLSKTSSVYVGCIVSAYFASVVRKPSLCETLTIPVNTVGEAGLSSGKYHLSELALEEQLIYSIQCNDRDLNLSSQEWVAMTWDLLHKLLSTVHKQNFLIALSMARSSTNESKLALQAQLSGDLPLAIASYKKAESMLDSRMDILDEENAVATETEATRCRWQRFNCLETLNSWDSLNNEINALIVKDSDILWKQRAPYLEQGVGHFMRSCLGLAEAKRSDSTGVLAELHKFIQKSMHDSMKDGLIQTRFPVELCMTYLSMGDKNQTRVSVENFYSTFLKTWRQTSPMTSSSRLELLQSLSSIVEIDEVIQHFGGEFDKSCKQEHSDIEGFIDMWSRSPPSTGEGGMVLWSQYTMVKNTIASFLLDYERSQGTLSVNISTVLGIKSGAMLQYANEAISCNILALASKMLKSYRELCNTHQLPKLSVQMVDVFVSHVLKLIDRHEHQSGIDGLNVKLITRYYETATKMFDNVEIMNMMETANVSDQVAMGYLEAKTFASAASFYTFHNVDDSLKEEYFSRSLDMFKISCERIRTTGASREEHGGSAAFLRCRLSFIEFLNDLLFKRKMEKLSNLADRKVLINLLVENVLGGMVAGDRETAHYFPQICDVIAPYPDIMADFEQRVLADIPLWTCLQWSAQLMALLNGPIGKTIVAILEKIAEKYPVALFYDFMVTCKSSSAKFKVDIHRLEAMLSNSVMEKFVAALRLIHHPEIRLKEGLKEIAKLLEDNQTAEARHRVELVWKDCFSPDRPLLGAQIGRYNRDWSRKAKRDVEKIMGKDGNKMTLKTVNTAREWIINHFSVTPGRYGITKDMKAHLGDFAEWLEEFDHSSCSLELPGQYTTRWGPPDPSTHIKILSFDSMLGVLASKQLPKRLTLHCSDEKDYTFLVKGGEDLRLDQRIEQLFGVMNQILEADPRCRDQRLSVTTYDVIPMTQEIGILEWVDGTSTLKGVIEAQLQIDDRCTDLKSNKRQRLELFNTTAAKTYESFLLKQRGTSFSAKVAAPRSKEVVEQFAKTQAMIPGDLLRRQLLGLGSNFESFLLVRDQFLKSLAVFSACSYVLGIGDRHLDNFLFDLSSGRVIGIDFGVSFGAGASILPVPELIPFRYTRQMDFVFQPYDGTNLLAQEMQAVFEALRAKRQVVESVMNVFLHEPLLDWQQSTTTHQKVLFAAAEGDDRPTLQDSDVEMAEAEDSPPSRASRARKKSTASPATTAASTAWLPDVKIAIARRKLEGVSPGLLLKEELSQNMHLKQHISKFHALVDAASSSENGVHEMTALSSLAQAQELLALATAPDLLVVLHTHTDVALRKQAEEFLNNALQQQMGQFMVTLVQALASEEFAVVGRQAAGLYLKNVLDAKDDALQQQKINAWMAMDPALRTQIKDGALGVLQSNDPVARHTSAQLVAKLGSIELPAKEWPALLEALLQNVTSGSEGCIHATLECLGYLCDELEENTIDEQDTNRILTAIVDGIRADRPPAIRLAAVTALRNSLEFVSENFKRKQERDHLMQKICEATQSPDLRTRVVAYECIAAIATMYYEYLAEYMETLCKLTFNAITSDQDEVSLQSLEFWSSMCDVELDLIEEMNYAELEGRTDFIPCNYYVQTVLNTLIPLLTETLKKQEDDQDEDSWNLSMAAATCLALVAQVVGDACVDLTMAFITQNIDSNEWRPKEAAIMAFGSILDGPDSAKIAPLVRQALGFLMGCMKFDNILVRDTTAWTLGRICELHYGCISGEMLPGLMQLLLEGLDQEPRVSHNVCYAIHNIVKAFEESEAAAHMLTPYFNTLFDKLLETSNRPNATESNLRGSAYEALNVLVQAGADEVNEHIMLRLPVILERLEQSIKILMENPDSLHDDQAGLQALLCGVLIAAIQKLNTDIEPLADRIMQALLQVFSTRNAAAAEEAFMAAGALANVVGAKFEVYMQYFGPVVLMGLKNSEEYMVCSVAVGVVGDLCRALEGKILPLCDDIVAALIEILKNPMLNRSVKPPVLSCFGDIALAIEGEYERYAVSSLQMILQAAGACGSIATDDEEVVEYMNQLRESVLEALTGIVQGLGAANKAPMLMECAPQIGAFLATLANDLATRSDAVTTGAVGLIGDMGQAMGKAVESLFHQQFVVQLVSECANNTQNPQAQQLAAWTQKVIMDLQAN</sequence>
<dbReference type="GO" id="GO:0005737">
    <property type="term" value="C:cytoplasm"/>
    <property type="evidence" value="ECO:0007669"/>
    <property type="project" value="UniProtKB-SubCell"/>
</dbReference>
<dbReference type="GO" id="GO:0005634">
    <property type="term" value="C:nucleus"/>
    <property type="evidence" value="ECO:0007669"/>
    <property type="project" value="UniProtKB-SubCell"/>
</dbReference>
<evidence type="ECO:0000256" key="5">
    <source>
        <dbReference type="ARBA" id="ARBA00022490"/>
    </source>
</evidence>
<dbReference type="InterPro" id="IPR011989">
    <property type="entry name" value="ARM-like"/>
</dbReference>
<comment type="subcellular location">
    <subcellularLocation>
        <location evidence="2">Cytoplasm</location>
    </subcellularLocation>
    <subcellularLocation>
        <location evidence="1">Nucleus</location>
    </subcellularLocation>
</comment>
<keyword evidence="6" id="KW-0808">Transferase</keyword>
<accession>A0A9W6XX99</accession>
<evidence type="ECO:0000256" key="11">
    <source>
        <dbReference type="SAM" id="MobiDB-lite"/>
    </source>
</evidence>
<keyword evidence="5" id="KW-0963">Cytoplasm</keyword>
<dbReference type="SUPFAM" id="SSF48371">
    <property type="entry name" value="ARM repeat"/>
    <property type="match status" value="4"/>
</dbReference>
<reference evidence="14" key="1">
    <citation type="submission" date="2023-04" db="EMBL/GenBank/DDBJ databases">
        <title>Phytophthora fragariaefolia NBRC 109709.</title>
        <authorList>
            <person name="Ichikawa N."/>
            <person name="Sato H."/>
            <person name="Tonouchi N."/>
        </authorList>
    </citation>
    <scope>NUCLEOTIDE SEQUENCE</scope>
    <source>
        <strain evidence="14">NBRC 109709</strain>
    </source>
</reference>